<accession>A0ACB9MP80</accession>
<dbReference type="Proteomes" id="UP001057402">
    <property type="component" value="Chromosome 9"/>
</dbReference>
<proteinExistence type="predicted"/>
<comment type="caution">
    <text evidence="1">The sequence shown here is derived from an EMBL/GenBank/DDBJ whole genome shotgun (WGS) entry which is preliminary data.</text>
</comment>
<name>A0ACB9MP80_9MYRT</name>
<protein>
    <submittedName>
        <fullName evidence="1">Uncharacterized protein</fullName>
    </submittedName>
</protein>
<organism evidence="1 2">
    <name type="scientific">Melastoma candidum</name>
    <dbReference type="NCBI Taxonomy" id="119954"/>
    <lineage>
        <taxon>Eukaryota</taxon>
        <taxon>Viridiplantae</taxon>
        <taxon>Streptophyta</taxon>
        <taxon>Embryophyta</taxon>
        <taxon>Tracheophyta</taxon>
        <taxon>Spermatophyta</taxon>
        <taxon>Magnoliopsida</taxon>
        <taxon>eudicotyledons</taxon>
        <taxon>Gunneridae</taxon>
        <taxon>Pentapetalae</taxon>
        <taxon>rosids</taxon>
        <taxon>malvids</taxon>
        <taxon>Myrtales</taxon>
        <taxon>Melastomataceae</taxon>
        <taxon>Melastomatoideae</taxon>
        <taxon>Melastomateae</taxon>
        <taxon>Melastoma</taxon>
    </lineage>
</organism>
<reference evidence="2" key="1">
    <citation type="journal article" date="2023" name="Front. Plant Sci.">
        <title>Chromosomal-level genome assembly of Melastoma candidum provides insights into trichome evolution.</title>
        <authorList>
            <person name="Zhong Y."/>
            <person name="Wu W."/>
            <person name="Sun C."/>
            <person name="Zou P."/>
            <person name="Liu Y."/>
            <person name="Dai S."/>
            <person name="Zhou R."/>
        </authorList>
    </citation>
    <scope>NUCLEOTIDE SEQUENCE [LARGE SCALE GENOMIC DNA]</scope>
</reference>
<sequence>MLSLLPFAVCLFAVLFLREVPPSPESPQLDNLEHRYFGAFNVVVIHGESAPPSAVALYLLAYDLSSPHEPLSSRVFAVVLLLLLASPLAVPAHAFVKELLASQTFKLSLDIEKTTSPVREPLLAEKDPAAVDDRLHIVEAAGNMEGERRRPLVGEDHTVMEAMRTVDFWVLFISFLCGVGTGLAVMNNMGQMGSAMGYSDVSMFVSLLSIWGFFGRIASGTISEYFIKKYGTPRPLWNAGSQILMAVGYVIMAVALPGSLYIGSGIVGICYGVRLAVTVPTASELFGLKYYGLIYNILILNLPLGSFLFSGLQAGLLYDREATETAGGGNTCLGAHCYRLVFVVMTFACVIGFGLDVVLAFRTRNVYYRICASKNSNNLDRINGRKSGKGLRDLNWFFLHLQTFLCFLSVFDISTLQIFTPRELDYLLCGQCELWQAESLAEHIKFDHGYTAKSPAIINLLEIMGEFTPEQQRAFCQFVTGAPRLPPGGLAVLNPKLTIVRKHSSTATSVPTNGVGPIESADDDLPSVMTCANYLKLPPYSSKEIMYKKLMYAINEGQGSFDLS</sequence>
<dbReference type="EMBL" id="CM042888">
    <property type="protein sequence ID" value="KAI4325911.1"/>
    <property type="molecule type" value="Genomic_DNA"/>
</dbReference>
<gene>
    <name evidence="1" type="ORF">MLD38_031274</name>
</gene>
<evidence type="ECO:0000313" key="1">
    <source>
        <dbReference type="EMBL" id="KAI4325911.1"/>
    </source>
</evidence>
<keyword evidence="2" id="KW-1185">Reference proteome</keyword>
<evidence type="ECO:0000313" key="2">
    <source>
        <dbReference type="Proteomes" id="UP001057402"/>
    </source>
</evidence>